<keyword evidence="2" id="KW-1185">Reference proteome</keyword>
<sequence>MFLKPMPKFCYIFYFMHINEFFRFRLLVSNYLMQMQRAFISNREHLLLFAKIIVSVGKSKFLSLVLFSFWEFICNCFCSEMGGGGARNAGICGVYGQR</sequence>
<proteinExistence type="predicted"/>
<dbReference type="EMBL" id="AEQO01000071">
    <property type="protein sequence ID" value="EFV05216.1"/>
    <property type="molecule type" value="Genomic_DNA"/>
</dbReference>
<name>E6MMD7_9BACT</name>
<comment type="caution">
    <text evidence="1">The sequence shown here is derived from an EMBL/GenBank/DDBJ whole genome shotgun (WGS) entry which is preliminary data.</text>
</comment>
<gene>
    <name evidence="1" type="ORF">HMPREF9420_0655</name>
</gene>
<dbReference type="HOGENOM" id="CLU_2331387_0_0_10"/>
<evidence type="ECO:0000313" key="2">
    <source>
        <dbReference type="Proteomes" id="UP000003874"/>
    </source>
</evidence>
<evidence type="ECO:0000313" key="1">
    <source>
        <dbReference type="EMBL" id="EFV05216.1"/>
    </source>
</evidence>
<reference evidence="1 2" key="1">
    <citation type="submission" date="2010-12" db="EMBL/GenBank/DDBJ databases">
        <authorList>
            <person name="Muzny D."/>
            <person name="Qin X."/>
            <person name="Deng J."/>
            <person name="Jiang H."/>
            <person name="Liu Y."/>
            <person name="Qu J."/>
            <person name="Song X.-Z."/>
            <person name="Zhang L."/>
            <person name="Thornton R."/>
            <person name="Coyle M."/>
            <person name="Francisco L."/>
            <person name="Jackson L."/>
            <person name="Javaid M."/>
            <person name="Korchina V."/>
            <person name="Kovar C."/>
            <person name="Mata R."/>
            <person name="Mathew T."/>
            <person name="Ngo R."/>
            <person name="Nguyen L."/>
            <person name="Nguyen N."/>
            <person name="Okwuonu G."/>
            <person name="Ongeri F."/>
            <person name="Pham C."/>
            <person name="Simmons D."/>
            <person name="Wilczek-Boney K."/>
            <person name="Hale W."/>
            <person name="Jakkamsetti A."/>
            <person name="Pham P."/>
            <person name="Ruth R."/>
            <person name="San Lucas F."/>
            <person name="Warren J."/>
            <person name="Zhang J."/>
            <person name="Zhao Z."/>
            <person name="Zhou C."/>
            <person name="Zhu D."/>
            <person name="Lee S."/>
            <person name="Bess C."/>
            <person name="Blankenburg K."/>
            <person name="Forbes L."/>
            <person name="Fu Q."/>
            <person name="Gubbala S."/>
            <person name="Hirani K."/>
            <person name="Jayaseelan J.C."/>
            <person name="Lara F."/>
            <person name="Munidasa M."/>
            <person name="Palculict T."/>
            <person name="Patil S."/>
            <person name="Pu L.-L."/>
            <person name="Saada N."/>
            <person name="Tang L."/>
            <person name="Weissenberger G."/>
            <person name="Zhu Y."/>
            <person name="Hemphill L."/>
            <person name="Shang Y."/>
            <person name="Youmans B."/>
            <person name="Ayvaz T."/>
            <person name="Ross M."/>
            <person name="Santibanez J."/>
            <person name="Aqrawi P."/>
            <person name="Gross S."/>
            <person name="Joshi V."/>
            <person name="Fowler G."/>
            <person name="Nazareth L."/>
            <person name="Reid J."/>
            <person name="Worley K."/>
            <person name="Petrosino J."/>
            <person name="Highlander S."/>
            <person name="Gibbs R."/>
        </authorList>
    </citation>
    <scope>NUCLEOTIDE SEQUENCE [LARGE SCALE GENOMIC DNA]</scope>
    <source>
        <strain evidence="1 2">DSM 15606</strain>
    </source>
</reference>
<dbReference type="AlphaFoldDB" id="E6MMD7"/>
<protein>
    <submittedName>
        <fullName evidence="1">Uncharacterized protein</fullName>
    </submittedName>
</protein>
<accession>E6MMD7</accession>
<organism evidence="1 2">
    <name type="scientific">Segatella salivae DSM 15606</name>
    <dbReference type="NCBI Taxonomy" id="888832"/>
    <lineage>
        <taxon>Bacteria</taxon>
        <taxon>Pseudomonadati</taxon>
        <taxon>Bacteroidota</taxon>
        <taxon>Bacteroidia</taxon>
        <taxon>Bacteroidales</taxon>
        <taxon>Prevotellaceae</taxon>
        <taxon>Segatella</taxon>
    </lineage>
</organism>
<dbReference type="Proteomes" id="UP000003874">
    <property type="component" value="Unassembled WGS sequence"/>
</dbReference>